<dbReference type="InterPro" id="IPR031311">
    <property type="entry name" value="CHIT_BIND_RR_consensus"/>
</dbReference>
<dbReference type="EMBL" id="JASPKZ010009120">
    <property type="protein sequence ID" value="KAJ9577998.1"/>
    <property type="molecule type" value="Genomic_DNA"/>
</dbReference>
<dbReference type="PANTHER" id="PTHR12236">
    <property type="entry name" value="STRUCTURAL CONTITUENT OF CUTICLE"/>
    <property type="match status" value="1"/>
</dbReference>
<keyword evidence="3" id="KW-0812">Transmembrane</keyword>
<dbReference type="GO" id="GO:0042302">
    <property type="term" value="F:structural constituent of cuticle"/>
    <property type="evidence" value="ECO:0007669"/>
    <property type="project" value="UniProtKB-UniRule"/>
</dbReference>
<gene>
    <name evidence="4" type="ORF">L9F63_025140</name>
</gene>
<dbReference type="GO" id="GO:0005615">
    <property type="term" value="C:extracellular space"/>
    <property type="evidence" value="ECO:0007669"/>
    <property type="project" value="TreeGrafter"/>
</dbReference>
<keyword evidence="3" id="KW-0472">Membrane</keyword>
<accession>A0AAD7ZCG3</accession>
<feature type="non-terminal residue" evidence="4">
    <location>
        <position position="1"/>
    </location>
</feature>
<proteinExistence type="predicted"/>
<evidence type="ECO:0000313" key="5">
    <source>
        <dbReference type="Proteomes" id="UP001233999"/>
    </source>
</evidence>
<name>A0AAD7ZCG3_DIPPU</name>
<dbReference type="Pfam" id="PF00379">
    <property type="entry name" value="Chitin_bind_4"/>
    <property type="match status" value="2"/>
</dbReference>
<sequence>DVKEKVRVRYAGIVTPTLVPAYSATHNNMAFKVFILATIVAVAKAGVIAYAAPAVAKVAAVDTDFDPHPQYSYAYDIQDALTGDAKSQHESRDGDVVQGSYSLVEPDGTVRTVDYTADPVNGFNAVVHKTPIGAPAVAKVAAPVAVAHAAPIAAPIARYAAGPVARYAAPVASYAAAPALAYGHGLAYGSPYYVCCISIWVCRSLPAVFAICNLYLIWINSSVKVSYSSYIYPLAPVSILHFFITFHIQELTMAVKVLLVVCVVLAVAQCGVVVRTDYDAHPQYTFAYDIRDALTGDAKSQHETRNGDVVQGSYSLVEPDGLVRTVLYAADPVNGFNAVVQRAPVVHARAVLKAH</sequence>
<organism evidence="4 5">
    <name type="scientific">Diploptera punctata</name>
    <name type="common">Pacific beetle cockroach</name>
    <dbReference type="NCBI Taxonomy" id="6984"/>
    <lineage>
        <taxon>Eukaryota</taxon>
        <taxon>Metazoa</taxon>
        <taxon>Ecdysozoa</taxon>
        <taxon>Arthropoda</taxon>
        <taxon>Hexapoda</taxon>
        <taxon>Insecta</taxon>
        <taxon>Pterygota</taxon>
        <taxon>Neoptera</taxon>
        <taxon>Polyneoptera</taxon>
        <taxon>Dictyoptera</taxon>
        <taxon>Blattodea</taxon>
        <taxon>Blaberoidea</taxon>
        <taxon>Blaberidae</taxon>
        <taxon>Diplopterinae</taxon>
        <taxon>Diploptera</taxon>
    </lineage>
</organism>
<dbReference type="InterPro" id="IPR000618">
    <property type="entry name" value="Insect_cuticle"/>
</dbReference>
<reference evidence="4" key="1">
    <citation type="journal article" date="2023" name="IScience">
        <title>Live-bearing cockroach genome reveals convergent evolutionary mechanisms linked to viviparity in insects and beyond.</title>
        <authorList>
            <person name="Fouks B."/>
            <person name="Harrison M.C."/>
            <person name="Mikhailova A.A."/>
            <person name="Marchal E."/>
            <person name="English S."/>
            <person name="Carruthers M."/>
            <person name="Jennings E.C."/>
            <person name="Chiamaka E.L."/>
            <person name="Frigard R.A."/>
            <person name="Pippel M."/>
            <person name="Attardo G.M."/>
            <person name="Benoit J.B."/>
            <person name="Bornberg-Bauer E."/>
            <person name="Tobe S.S."/>
        </authorList>
    </citation>
    <scope>NUCLEOTIDE SEQUENCE</scope>
    <source>
        <strain evidence="4">Stay&amp;Tobe</strain>
    </source>
</reference>
<dbReference type="PROSITE" id="PS51155">
    <property type="entry name" value="CHIT_BIND_RR_2"/>
    <property type="match status" value="2"/>
</dbReference>
<dbReference type="InterPro" id="IPR051217">
    <property type="entry name" value="Insect_Cuticle_Struc_Prot"/>
</dbReference>
<keyword evidence="5" id="KW-1185">Reference proteome</keyword>
<keyword evidence="1 2" id="KW-0193">Cuticle</keyword>
<keyword evidence="3" id="KW-1133">Transmembrane helix</keyword>
<comment type="caution">
    <text evidence="4">The sequence shown here is derived from an EMBL/GenBank/DDBJ whole genome shotgun (WGS) entry which is preliminary data.</text>
</comment>
<dbReference type="Proteomes" id="UP001233999">
    <property type="component" value="Unassembled WGS sequence"/>
</dbReference>
<dbReference type="GO" id="GO:0031012">
    <property type="term" value="C:extracellular matrix"/>
    <property type="evidence" value="ECO:0007669"/>
    <property type="project" value="TreeGrafter"/>
</dbReference>
<evidence type="ECO:0000256" key="1">
    <source>
        <dbReference type="ARBA" id="ARBA00022460"/>
    </source>
</evidence>
<feature type="transmembrane region" description="Helical" evidence="3">
    <location>
        <begin position="254"/>
        <end position="274"/>
    </location>
</feature>
<dbReference type="PANTHER" id="PTHR12236:SF75">
    <property type="entry name" value="CUTICULAR PROTEIN 62BB, ISOFORM A"/>
    <property type="match status" value="1"/>
</dbReference>
<evidence type="ECO:0008006" key="6">
    <source>
        <dbReference type="Google" id="ProtNLM"/>
    </source>
</evidence>
<dbReference type="PROSITE" id="PS00233">
    <property type="entry name" value="CHIT_BIND_RR_1"/>
    <property type="match status" value="2"/>
</dbReference>
<evidence type="ECO:0000256" key="2">
    <source>
        <dbReference type="PROSITE-ProRule" id="PRU00497"/>
    </source>
</evidence>
<reference evidence="4" key="2">
    <citation type="submission" date="2023-05" db="EMBL/GenBank/DDBJ databases">
        <authorList>
            <person name="Fouks B."/>
        </authorList>
    </citation>
    <scope>NUCLEOTIDE SEQUENCE</scope>
    <source>
        <strain evidence="4">Stay&amp;Tobe</strain>
        <tissue evidence="4">Testes</tissue>
    </source>
</reference>
<evidence type="ECO:0000256" key="3">
    <source>
        <dbReference type="SAM" id="Phobius"/>
    </source>
</evidence>
<dbReference type="PRINTS" id="PR00947">
    <property type="entry name" value="CUTICLE"/>
</dbReference>
<feature type="transmembrane region" description="Helical" evidence="3">
    <location>
        <begin position="230"/>
        <end position="248"/>
    </location>
</feature>
<protein>
    <recommendedName>
        <fullName evidence="6">Cuticle protein</fullName>
    </recommendedName>
</protein>
<dbReference type="AlphaFoldDB" id="A0AAD7ZCG3"/>
<evidence type="ECO:0000313" key="4">
    <source>
        <dbReference type="EMBL" id="KAJ9577998.1"/>
    </source>
</evidence>
<feature type="transmembrane region" description="Helical" evidence="3">
    <location>
        <begin position="197"/>
        <end position="218"/>
    </location>
</feature>